<organism evidence="2 3">
    <name type="scientific">Desulforhopalus singaporensis</name>
    <dbReference type="NCBI Taxonomy" id="91360"/>
    <lineage>
        <taxon>Bacteria</taxon>
        <taxon>Pseudomonadati</taxon>
        <taxon>Thermodesulfobacteriota</taxon>
        <taxon>Desulfobulbia</taxon>
        <taxon>Desulfobulbales</taxon>
        <taxon>Desulfocapsaceae</taxon>
        <taxon>Desulforhopalus</taxon>
    </lineage>
</organism>
<keyword evidence="1" id="KW-1133">Transmembrane helix</keyword>
<evidence type="ECO:0000256" key="1">
    <source>
        <dbReference type="SAM" id="Phobius"/>
    </source>
</evidence>
<dbReference type="STRING" id="91360.SAMN05660330_01334"/>
<dbReference type="SUPFAM" id="SSF48695">
    <property type="entry name" value="Multiheme cytochromes"/>
    <property type="match status" value="1"/>
</dbReference>
<sequence>MYNKVTIIPGLIIFVLLVTFPLWFNAFSTASTVPKVELPPGGEKQCVAPAAEMRASHMQMLNEWRDDVLRNGNRTTVTVEGKVYRKGLQMACMECHTNKEKFCDSCHEYASVTPYCWDCHLTPSLAASKKETH</sequence>
<dbReference type="InterPro" id="IPR036280">
    <property type="entry name" value="Multihaem_cyt_sf"/>
</dbReference>
<feature type="transmembrane region" description="Helical" evidence="1">
    <location>
        <begin position="7"/>
        <end position="24"/>
    </location>
</feature>
<dbReference type="Proteomes" id="UP000199073">
    <property type="component" value="Unassembled WGS sequence"/>
</dbReference>
<reference evidence="2 3" key="1">
    <citation type="submission" date="2016-10" db="EMBL/GenBank/DDBJ databases">
        <authorList>
            <person name="de Groot N.N."/>
        </authorList>
    </citation>
    <scope>NUCLEOTIDE SEQUENCE [LARGE SCALE GENOMIC DNA]</scope>
    <source>
        <strain evidence="2 3">DSM 12130</strain>
    </source>
</reference>
<keyword evidence="1" id="KW-0812">Transmembrane</keyword>
<dbReference type="RefSeq" id="WP_092221053.1">
    <property type="nucleotide sequence ID" value="NZ_FNJI01000007.1"/>
</dbReference>
<dbReference type="InterPro" id="IPR047668">
    <property type="entry name" value="DsrJ"/>
</dbReference>
<evidence type="ECO:0000313" key="2">
    <source>
        <dbReference type="EMBL" id="SDO90044.1"/>
    </source>
</evidence>
<evidence type="ECO:0000313" key="3">
    <source>
        <dbReference type="Proteomes" id="UP000199073"/>
    </source>
</evidence>
<dbReference type="AlphaFoldDB" id="A0A1H0NBB4"/>
<gene>
    <name evidence="2" type="ORF">SAMN05660330_01334</name>
</gene>
<proteinExistence type="predicted"/>
<keyword evidence="1" id="KW-0472">Membrane</keyword>
<name>A0A1H0NBB4_9BACT</name>
<dbReference type="NCBIfam" id="NF038038">
    <property type="entry name" value="cytoc_DsrJ"/>
    <property type="match status" value="1"/>
</dbReference>
<protein>
    <submittedName>
        <fullName evidence="2">Putative sulfite reductase-associated electron transfer protein DsrJ</fullName>
    </submittedName>
</protein>
<accession>A0A1H0NBB4</accession>
<dbReference type="OrthoDB" id="9790557at2"/>
<keyword evidence="3" id="KW-1185">Reference proteome</keyword>
<dbReference type="EMBL" id="FNJI01000007">
    <property type="protein sequence ID" value="SDO90044.1"/>
    <property type="molecule type" value="Genomic_DNA"/>
</dbReference>